<evidence type="ECO:0000259" key="3">
    <source>
        <dbReference type="Pfam" id="PF14690"/>
    </source>
</evidence>
<feature type="domain" description="Transposase IS204/IS1001/IS1096/IS1165 DDE" evidence="1">
    <location>
        <begin position="169"/>
        <end position="427"/>
    </location>
</feature>
<dbReference type="Proteomes" id="UP000242755">
    <property type="component" value="Unassembled WGS sequence"/>
</dbReference>
<keyword evidence="6" id="KW-1185">Reference proteome</keyword>
<sequence length="442" mass="49551">MQSTVSAAPCPVADVICRTLELGIHITGAHITDDDITVIEASLREPLGYCPECGAEGRLRDHVIRRLTDVPITGHPTRLHVRLPRYQCVHAQCPRTIFQHQLEAAEPGAKTTKRATTWILKRLIQDQMSISAISRALGLGWDLVNQLATTAAQSLVYADPTHLAGVRVLGIDEHCWKHVRGQGEDSFATIFVDLTPLIDGTGRARLLDVKAGRSAKVVTSWLQERSPQFRDRVEVVTMDGFAGYHTATTNALPDAVPVMDPFHVVQLAGQKLTACRQRLQQQIHGHRGRKTDLLYQGRRTLLTRRSLLNKKGRDRLERLWVEHDDHVALEVTYLVYQDVIDAYEHPDRKTGKKLMQTVIESLRRGLPEGLEELAQLGRTLWRKRAQVLAFFDRGRASNGPVEAINGRLEHLRGIGLGFRNFGHYVLRCLLHSGQLSARVNAL</sequence>
<evidence type="ECO:0000313" key="5">
    <source>
        <dbReference type="EMBL" id="PKY69383.1"/>
    </source>
</evidence>
<dbReference type="Pfam" id="PF01610">
    <property type="entry name" value="DDE_Tnp_ISL3"/>
    <property type="match status" value="1"/>
</dbReference>
<evidence type="ECO:0000313" key="6">
    <source>
        <dbReference type="Proteomes" id="UP000243589"/>
    </source>
</evidence>
<dbReference type="PATRIC" id="fig|479117.4.peg.412"/>
<dbReference type="EMBL" id="PKGO01000021">
    <property type="protein sequence ID" value="PKY69383.1"/>
    <property type="molecule type" value="Genomic_DNA"/>
</dbReference>
<evidence type="ECO:0000313" key="4">
    <source>
        <dbReference type="EMBL" id="KXZ59167.1"/>
    </source>
</evidence>
<dbReference type="PANTHER" id="PTHR33498:SF1">
    <property type="entry name" value="TRANSPOSASE FOR INSERTION SEQUENCE ELEMENT IS1557"/>
    <property type="match status" value="1"/>
</dbReference>
<accession>A0A150HAL7</accession>
<feature type="domain" description="Transposase IS204/IS1001/IS1096/IS1165 helix-turn-helix" evidence="2">
    <location>
        <begin position="101"/>
        <end position="146"/>
    </location>
</feature>
<reference evidence="4 6" key="1">
    <citation type="submission" date="2016-01" db="EMBL/GenBank/DDBJ databases">
        <title>Use of Whole Genome Sequencing to ascertain that Brevibacterium massiliense (Roux, Raoult 2009) is a later heterotypic synonym of Brevibacterium ravenspurgense (Mages 2008).</title>
        <authorList>
            <person name="Bernier A.-M."/>
            <person name="Burdz T."/>
            <person name="Huynh C."/>
            <person name="Pachecho A.L."/>
            <person name="Wiebe D."/>
            <person name="Bonner C."/>
            <person name="Bernard K."/>
        </authorList>
    </citation>
    <scope>NUCLEOTIDE SEQUENCE [LARGE SCALE GENOMIC DNA]</scope>
    <source>
        <strain evidence="4 6">CCUG56047</strain>
    </source>
</reference>
<evidence type="ECO:0000259" key="2">
    <source>
        <dbReference type="Pfam" id="PF13542"/>
    </source>
</evidence>
<gene>
    <name evidence="4" type="ORF">Bravens_00414</name>
    <name evidence="5" type="ORF">CYJ40_10935</name>
</gene>
<dbReference type="InterPro" id="IPR029261">
    <property type="entry name" value="Transposase_Znf"/>
</dbReference>
<reference evidence="5" key="2">
    <citation type="submission" date="2017-12" db="EMBL/GenBank/DDBJ databases">
        <title>Phylogenetic diversity of female urinary microbiome.</title>
        <authorList>
            <person name="Thomas-White K."/>
            <person name="Wolfe A.J."/>
        </authorList>
    </citation>
    <scope>NUCLEOTIDE SEQUENCE [LARGE SCALE GENOMIC DNA]</scope>
    <source>
        <strain evidence="5">UMB0426</strain>
    </source>
</reference>
<name>A0A150HAL7_9MICO</name>
<protein>
    <submittedName>
        <fullName evidence="4 5">Transposase</fullName>
    </submittedName>
</protein>
<organism evidence="4 6">
    <name type="scientific">Brevibacterium ravenspurgense</name>
    <dbReference type="NCBI Taxonomy" id="479117"/>
    <lineage>
        <taxon>Bacteria</taxon>
        <taxon>Bacillati</taxon>
        <taxon>Actinomycetota</taxon>
        <taxon>Actinomycetes</taxon>
        <taxon>Micrococcales</taxon>
        <taxon>Brevibacteriaceae</taxon>
        <taxon>Brevibacterium</taxon>
    </lineage>
</organism>
<comment type="caution">
    <text evidence="4">The sequence shown here is derived from an EMBL/GenBank/DDBJ whole genome shotgun (WGS) entry which is preliminary data.</text>
</comment>
<dbReference type="NCBIfam" id="NF033550">
    <property type="entry name" value="transpos_ISL3"/>
    <property type="match status" value="1"/>
</dbReference>
<dbReference type="AlphaFoldDB" id="A0A150HAL7"/>
<feature type="domain" description="Transposase IS204/IS1001/IS1096/IS1165 zinc-finger" evidence="3">
    <location>
        <begin position="50"/>
        <end position="89"/>
    </location>
</feature>
<dbReference type="RefSeq" id="WP_062019877.1">
    <property type="nucleotide sequence ID" value="NZ_JAKRCZ010000028.1"/>
</dbReference>
<dbReference type="Proteomes" id="UP000243589">
    <property type="component" value="Unassembled WGS sequence"/>
</dbReference>
<evidence type="ECO:0000259" key="1">
    <source>
        <dbReference type="Pfam" id="PF01610"/>
    </source>
</evidence>
<dbReference type="InterPro" id="IPR032877">
    <property type="entry name" value="Transposase_HTH"/>
</dbReference>
<dbReference type="InterPro" id="IPR002560">
    <property type="entry name" value="Transposase_DDE"/>
</dbReference>
<proteinExistence type="predicted"/>
<dbReference type="InterPro" id="IPR047951">
    <property type="entry name" value="Transpos_ISL3"/>
</dbReference>
<dbReference type="PANTHER" id="PTHR33498">
    <property type="entry name" value="TRANSPOSASE FOR INSERTION SEQUENCE ELEMENT IS1557"/>
    <property type="match status" value="1"/>
</dbReference>
<dbReference type="Pfam" id="PF14690">
    <property type="entry name" value="Zn_ribbon_ISL3"/>
    <property type="match status" value="1"/>
</dbReference>
<dbReference type="Pfam" id="PF13542">
    <property type="entry name" value="HTH_Tnp_ISL3"/>
    <property type="match status" value="1"/>
</dbReference>
<dbReference type="EMBL" id="LQQC01000005">
    <property type="protein sequence ID" value="KXZ59167.1"/>
    <property type="molecule type" value="Genomic_DNA"/>
</dbReference>